<keyword evidence="3" id="KW-1185">Reference proteome</keyword>
<sequence length="400" mass="42564">MTLVLKRKKGGTATPVKTHDLAVGGGLPAHPFVALVPGTAAPLVRLDLPEAVKGQARERVAKRQLRDAYGGSDAGLDLRPARLAGTRDGWSRVLVTDVAERQDWARAVAPAGALCRAVLPDYLALPAAPDLWVIEARGDHVLARLGTEDGFAGETDLALLLLKTSAEASPPRAVLRRGAVLPEIDAYLAAQNLTTCGTTSELAAHGVAEPQVFGHGELALDLARDPGAERAEMRRTLRRLRLPVGLAFLGLVGWVAATVMETRDLRDQSLAYRQNAERILRDVMIPTGPILDIRTQVTQRLERARTARSDGDGEARPLDVLRRSGAVLADHEGTITRVSYQPGAGLVIDLQLADFAALDALVGALRTTGVEPRVAQSVTREGAGIEAVLAMAVTQNGGRR</sequence>
<keyword evidence="1" id="KW-0472">Membrane</keyword>
<dbReference type="STRING" id="1005928.SAMN04487859_11365"/>
<keyword evidence="1" id="KW-1133">Transmembrane helix</keyword>
<dbReference type="NCBIfam" id="TIGR01709">
    <property type="entry name" value="typeII_sec_gspL"/>
    <property type="match status" value="1"/>
</dbReference>
<evidence type="ECO:0000313" key="2">
    <source>
        <dbReference type="EMBL" id="SFO01674.1"/>
    </source>
</evidence>
<name>A0A1I5DR14_9RHOB</name>
<dbReference type="Proteomes" id="UP000198599">
    <property type="component" value="Unassembled WGS sequence"/>
</dbReference>
<dbReference type="RefSeq" id="WP_092839255.1">
    <property type="nucleotide sequence ID" value="NZ_FOVP01000013.1"/>
</dbReference>
<proteinExistence type="predicted"/>
<dbReference type="GO" id="GO:0015628">
    <property type="term" value="P:protein secretion by the type II secretion system"/>
    <property type="evidence" value="ECO:0007669"/>
    <property type="project" value="InterPro"/>
</dbReference>
<dbReference type="AlphaFoldDB" id="A0A1I5DR14"/>
<evidence type="ECO:0000313" key="3">
    <source>
        <dbReference type="Proteomes" id="UP000198599"/>
    </source>
</evidence>
<reference evidence="3" key="1">
    <citation type="submission" date="2016-10" db="EMBL/GenBank/DDBJ databases">
        <authorList>
            <person name="Varghese N."/>
            <person name="Submissions S."/>
        </authorList>
    </citation>
    <scope>NUCLEOTIDE SEQUENCE [LARGE SCALE GENOMIC DNA]</scope>
    <source>
        <strain evidence="3">DSM 28463</strain>
    </source>
</reference>
<keyword evidence="1" id="KW-0812">Transmembrane</keyword>
<dbReference type="InterPro" id="IPR007812">
    <property type="entry name" value="T2SS_protein-GspL"/>
</dbReference>
<dbReference type="OrthoDB" id="7715154at2"/>
<feature type="transmembrane region" description="Helical" evidence="1">
    <location>
        <begin position="240"/>
        <end position="260"/>
    </location>
</feature>
<evidence type="ECO:0000256" key="1">
    <source>
        <dbReference type="SAM" id="Phobius"/>
    </source>
</evidence>
<dbReference type="EMBL" id="FOVP01000013">
    <property type="protein sequence ID" value="SFO01674.1"/>
    <property type="molecule type" value="Genomic_DNA"/>
</dbReference>
<organism evidence="2 3">
    <name type="scientific">Roseovarius lutimaris</name>
    <dbReference type="NCBI Taxonomy" id="1005928"/>
    <lineage>
        <taxon>Bacteria</taxon>
        <taxon>Pseudomonadati</taxon>
        <taxon>Pseudomonadota</taxon>
        <taxon>Alphaproteobacteria</taxon>
        <taxon>Rhodobacterales</taxon>
        <taxon>Roseobacteraceae</taxon>
        <taxon>Roseovarius</taxon>
    </lineage>
</organism>
<protein>
    <submittedName>
        <fullName evidence="2">Type II secretion system protein L</fullName>
    </submittedName>
</protein>
<gene>
    <name evidence="2" type="ORF">SAMN04487859_11365</name>
</gene>
<accession>A0A1I5DR14</accession>
<dbReference type="GO" id="GO:0015627">
    <property type="term" value="C:type II protein secretion system complex"/>
    <property type="evidence" value="ECO:0007669"/>
    <property type="project" value="InterPro"/>
</dbReference>
<dbReference type="Gene3D" id="3.30.420.380">
    <property type="match status" value="1"/>
</dbReference>
<dbReference type="Gene3D" id="3.30.420.370">
    <property type="match status" value="1"/>
</dbReference>
<dbReference type="GO" id="GO:0009276">
    <property type="term" value="C:Gram-negative-bacterium-type cell wall"/>
    <property type="evidence" value="ECO:0007669"/>
    <property type="project" value="InterPro"/>
</dbReference>